<dbReference type="Pfam" id="PF00067">
    <property type="entry name" value="p450"/>
    <property type="match status" value="2"/>
</dbReference>
<keyword evidence="8" id="KW-0472">Membrane</keyword>
<dbReference type="AlphaFoldDB" id="A0A811Q157"/>
<gene>
    <name evidence="11" type="ORF">NCGR_LOCUS36294</name>
</gene>
<keyword evidence="9 10" id="KW-0349">Heme</keyword>
<reference evidence="11" key="1">
    <citation type="submission" date="2020-10" db="EMBL/GenBank/DDBJ databases">
        <authorList>
            <person name="Han B."/>
            <person name="Lu T."/>
            <person name="Zhao Q."/>
            <person name="Huang X."/>
            <person name="Zhao Y."/>
        </authorList>
    </citation>
    <scope>NUCLEOTIDE SEQUENCE</scope>
</reference>
<keyword evidence="5" id="KW-1133">Transmembrane helix</keyword>
<dbReference type="GO" id="GO:0005506">
    <property type="term" value="F:iron ion binding"/>
    <property type="evidence" value="ECO:0007669"/>
    <property type="project" value="InterPro"/>
</dbReference>
<dbReference type="InterPro" id="IPR050193">
    <property type="entry name" value="Cytochrome_P450_71"/>
</dbReference>
<evidence type="ECO:0000256" key="3">
    <source>
        <dbReference type="ARBA" id="ARBA00022692"/>
    </source>
</evidence>
<dbReference type="PROSITE" id="PS00086">
    <property type="entry name" value="CYTOCHROME_P450"/>
    <property type="match status" value="1"/>
</dbReference>
<accession>A0A811Q157</accession>
<evidence type="ECO:0000256" key="7">
    <source>
        <dbReference type="ARBA" id="ARBA00023004"/>
    </source>
</evidence>
<dbReference type="SUPFAM" id="SSF48264">
    <property type="entry name" value="Cytochrome P450"/>
    <property type="match status" value="1"/>
</dbReference>
<dbReference type="InterPro" id="IPR002403">
    <property type="entry name" value="Cyt_P450_E_grp-IV"/>
</dbReference>
<dbReference type="Proteomes" id="UP000604825">
    <property type="component" value="Unassembled WGS sequence"/>
</dbReference>
<keyword evidence="4 9" id="KW-0479">Metal-binding</keyword>
<evidence type="ECO:0000256" key="10">
    <source>
        <dbReference type="RuleBase" id="RU000461"/>
    </source>
</evidence>
<evidence type="ECO:0000256" key="1">
    <source>
        <dbReference type="ARBA" id="ARBA00004167"/>
    </source>
</evidence>
<dbReference type="InterPro" id="IPR036396">
    <property type="entry name" value="Cyt_P450_sf"/>
</dbReference>
<sequence>MAKLKEAMAAGMAVDMSDATDTFTNDIVCCVVSGKFFSQDGRNKTLWEQIETNSTLYAGFSLEIFFPGLVNSLAEQEEGTDFVDVMLSVQQEYSITRDHIKAVLMDMFDADTVTSSLVLDLAMAELMRHPHIMTKLQAEVRNKTPNGQEMVKEEDLASMAYLRAVVKETLRHPESWEKAEEFMPDRFMDGGSAATIHLKGNDFQFIPFGAGRRMCPGINFGLVTVEIMLANLMYCFDWGLPAGMDKEDIDMTEVFGLTVHRKEKLMLVPKLPGSACCA</sequence>
<evidence type="ECO:0000256" key="2">
    <source>
        <dbReference type="ARBA" id="ARBA00010617"/>
    </source>
</evidence>
<dbReference type="PANTHER" id="PTHR47956:SF138">
    <property type="entry name" value="CYTOCHROME P450"/>
    <property type="match status" value="1"/>
</dbReference>
<evidence type="ECO:0000256" key="9">
    <source>
        <dbReference type="PIRSR" id="PIRSR602403-1"/>
    </source>
</evidence>
<dbReference type="PRINTS" id="PR00465">
    <property type="entry name" value="EP450IV"/>
</dbReference>
<comment type="similarity">
    <text evidence="2 10">Belongs to the cytochrome P450 family.</text>
</comment>
<keyword evidence="10" id="KW-0503">Monooxygenase</keyword>
<comment type="caution">
    <text evidence="11">The sequence shown here is derived from an EMBL/GenBank/DDBJ whole genome shotgun (WGS) entry which is preliminary data.</text>
</comment>
<keyword evidence="3" id="KW-0812">Transmembrane</keyword>
<evidence type="ECO:0000256" key="4">
    <source>
        <dbReference type="ARBA" id="ARBA00022723"/>
    </source>
</evidence>
<dbReference type="PANTHER" id="PTHR47956">
    <property type="entry name" value="CYTOCHROME P450 71B11-RELATED"/>
    <property type="match status" value="1"/>
</dbReference>
<dbReference type="GO" id="GO:0020037">
    <property type="term" value="F:heme binding"/>
    <property type="evidence" value="ECO:0007669"/>
    <property type="project" value="InterPro"/>
</dbReference>
<evidence type="ECO:0000256" key="6">
    <source>
        <dbReference type="ARBA" id="ARBA00023002"/>
    </source>
</evidence>
<keyword evidence="12" id="KW-1185">Reference proteome</keyword>
<dbReference type="GO" id="GO:0016705">
    <property type="term" value="F:oxidoreductase activity, acting on paired donors, with incorporation or reduction of molecular oxygen"/>
    <property type="evidence" value="ECO:0007669"/>
    <property type="project" value="InterPro"/>
</dbReference>
<proteinExistence type="inferred from homology"/>
<keyword evidence="6 10" id="KW-0560">Oxidoreductase</keyword>
<dbReference type="GO" id="GO:0004497">
    <property type="term" value="F:monooxygenase activity"/>
    <property type="evidence" value="ECO:0007669"/>
    <property type="project" value="UniProtKB-KW"/>
</dbReference>
<dbReference type="InterPro" id="IPR001128">
    <property type="entry name" value="Cyt_P450"/>
</dbReference>
<name>A0A811Q157_9POAL</name>
<evidence type="ECO:0000256" key="8">
    <source>
        <dbReference type="ARBA" id="ARBA00023136"/>
    </source>
</evidence>
<evidence type="ECO:0000256" key="5">
    <source>
        <dbReference type="ARBA" id="ARBA00022989"/>
    </source>
</evidence>
<comment type="cofactor">
    <cofactor evidence="9">
        <name>heme</name>
        <dbReference type="ChEBI" id="CHEBI:30413"/>
    </cofactor>
</comment>
<organism evidence="11 12">
    <name type="scientific">Miscanthus lutarioriparius</name>
    <dbReference type="NCBI Taxonomy" id="422564"/>
    <lineage>
        <taxon>Eukaryota</taxon>
        <taxon>Viridiplantae</taxon>
        <taxon>Streptophyta</taxon>
        <taxon>Embryophyta</taxon>
        <taxon>Tracheophyta</taxon>
        <taxon>Spermatophyta</taxon>
        <taxon>Magnoliopsida</taxon>
        <taxon>Liliopsida</taxon>
        <taxon>Poales</taxon>
        <taxon>Poaceae</taxon>
        <taxon>PACMAD clade</taxon>
        <taxon>Panicoideae</taxon>
        <taxon>Andropogonodae</taxon>
        <taxon>Andropogoneae</taxon>
        <taxon>Saccharinae</taxon>
        <taxon>Miscanthus</taxon>
    </lineage>
</organism>
<dbReference type="OrthoDB" id="1055148at2759"/>
<dbReference type="Gene3D" id="1.10.630.10">
    <property type="entry name" value="Cytochrome P450"/>
    <property type="match status" value="2"/>
</dbReference>
<dbReference type="GO" id="GO:0016020">
    <property type="term" value="C:membrane"/>
    <property type="evidence" value="ECO:0007669"/>
    <property type="project" value="UniProtKB-SubCell"/>
</dbReference>
<feature type="binding site" description="axial binding residue" evidence="9">
    <location>
        <position position="215"/>
    </location>
    <ligand>
        <name>heme</name>
        <dbReference type="ChEBI" id="CHEBI:30413"/>
    </ligand>
    <ligandPart>
        <name>Fe</name>
        <dbReference type="ChEBI" id="CHEBI:18248"/>
    </ligandPart>
</feature>
<protein>
    <recommendedName>
        <fullName evidence="13">Cytochrome P450</fullName>
    </recommendedName>
</protein>
<keyword evidence="7 9" id="KW-0408">Iron</keyword>
<comment type="subcellular location">
    <subcellularLocation>
        <location evidence="1">Membrane</location>
        <topology evidence="1">Single-pass membrane protein</topology>
    </subcellularLocation>
</comment>
<evidence type="ECO:0000313" key="12">
    <source>
        <dbReference type="Proteomes" id="UP000604825"/>
    </source>
</evidence>
<dbReference type="EMBL" id="CAJGYO010000009">
    <property type="protein sequence ID" value="CAD6252646.1"/>
    <property type="molecule type" value="Genomic_DNA"/>
</dbReference>
<evidence type="ECO:0000313" key="11">
    <source>
        <dbReference type="EMBL" id="CAD6252646.1"/>
    </source>
</evidence>
<evidence type="ECO:0008006" key="13">
    <source>
        <dbReference type="Google" id="ProtNLM"/>
    </source>
</evidence>
<dbReference type="InterPro" id="IPR017972">
    <property type="entry name" value="Cyt_P450_CS"/>
</dbReference>